<feature type="transmembrane region" description="Helical" evidence="1">
    <location>
        <begin position="74"/>
        <end position="95"/>
    </location>
</feature>
<evidence type="ECO:0000313" key="2">
    <source>
        <dbReference type="EMBL" id="GGE64648.1"/>
    </source>
</evidence>
<reference evidence="5" key="2">
    <citation type="journal article" date="2019" name="Int. J. Syst. Evol. Microbiol.">
        <title>The Global Catalogue of Microorganisms (GCM) 10K type strain sequencing project: providing services to taxonomists for standard genome sequencing and annotation.</title>
        <authorList>
            <consortium name="The Broad Institute Genomics Platform"/>
            <consortium name="The Broad Institute Genome Sequencing Center for Infectious Disease"/>
            <person name="Wu L."/>
            <person name="Ma J."/>
        </authorList>
    </citation>
    <scope>NUCLEOTIDE SEQUENCE [LARGE SCALE GENOMIC DNA]</scope>
    <source>
        <strain evidence="5">CGMCC 1.15644</strain>
    </source>
</reference>
<evidence type="ECO:0000313" key="3">
    <source>
        <dbReference type="EMBL" id="TCO22450.1"/>
    </source>
</evidence>
<evidence type="ECO:0000313" key="4">
    <source>
        <dbReference type="Proteomes" id="UP000295684"/>
    </source>
</evidence>
<protein>
    <submittedName>
        <fullName evidence="3">Uncharacterized protein</fullName>
    </submittedName>
</protein>
<feature type="transmembrane region" description="Helical" evidence="1">
    <location>
        <begin position="160"/>
        <end position="181"/>
    </location>
</feature>
<dbReference type="AlphaFoldDB" id="A0A4R2H9J9"/>
<dbReference type="EMBL" id="SLWO01000006">
    <property type="protein sequence ID" value="TCO22450.1"/>
    <property type="molecule type" value="Genomic_DNA"/>
</dbReference>
<keyword evidence="1" id="KW-0472">Membrane</keyword>
<keyword evidence="1" id="KW-0812">Transmembrane</keyword>
<reference evidence="3 4" key="3">
    <citation type="submission" date="2019-03" db="EMBL/GenBank/DDBJ databases">
        <title>Genomic Encyclopedia of Type Strains, Phase IV (KMG-IV): sequencing the most valuable type-strain genomes for metagenomic binning, comparative biology and taxonomic classification.</title>
        <authorList>
            <person name="Goeker M."/>
        </authorList>
    </citation>
    <scope>NUCLEOTIDE SEQUENCE [LARGE SCALE GENOMIC DNA]</scope>
    <source>
        <strain evidence="3 4">DSM 103236</strain>
    </source>
</reference>
<dbReference type="Proteomes" id="UP000622648">
    <property type="component" value="Unassembled WGS sequence"/>
</dbReference>
<feature type="transmembrane region" description="Helical" evidence="1">
    <location>
        <begin position="201"/>
        <end position="223"/>
    </location>
</feature>
<reference evidence="2" key="1">
    <citation type="journal article" date="2014" name="Int. J. Syst. Evol. Microbiol.">
        <title>Complete genome of a new Firmicutes species belonging to the dominant human colonic microbiota ('Ruminococcus bicirculans') reveals two chromosomes and a selective capacity to utilize plant glucans.</title>
        <authorList>
            <consortium name="NISC Comparative Sequencing Program"/>
            <person name="Wegmann U."/>
            <person name="Louis P."/>
            <person name="Goesmann A."/>
            <person name="Henrissat B."/>
            <person name="Duncan S.H."/>
            <person name="Flint H.J."/>
        </authorList>
    </citation>
    <scope>NUCLEOTIDE SEQUENCE</scope>
    <source>
        <strain evidence="2">CGMCC 1.15644</strain>
    </source>
</reference>
<evidence type="ECO:0000256" key="1">
    <source>
        <dbReference type="SAM" id="Phobius"/>
    </source>
</evidence>
<sequence length="256" mass="29428">MGLGFSLFFIFIAIKIMNKHLDKDIIQPTVVENPNLGETKLINYFPIIFHLTIIVLILFSCFRSGIMSEARIGLLISDGIFQFVSTILIYIIALINPFVSFSTEMRKKITDKAQDQDFNWLNWLLKNRNWQLLKGLACIAIIGYCIYEGYLVIPNLNQGVLSGIAVVLIFFFVLSNIIQLIQNPVLFKQKTLFRLSMLYKSFKLVFLISLGLLITIFVFTLVLKIDQHKRILTSGSILLVYNVVMAYNEFKILRVN</sequence>
<organism evidence="3 4">
    <name type="scientific">Pedobacter psychrotolerans</name>
    <dbReference type="NCBI Taxonomy" id="1843235"/>
    <lineage>
        <taxon>Bacteria</taxon>
        <taxon>Pseudomonadati</taxon>
        <taxon>Bacteroidota</taxon>
        <taxon>Sphingobacteriia</taxon>
        <taxon>Sphingobacteriales</taxon>
        <taxon>Sphingobacteriaceae</taxon>
        <taxon>Pedobacter</taxon>
    </lineage>
</organism>
<comment type="caution">
    <text evidence="3">The sequence shown here is derived from an EMBL/GenBank/DDBJ whole genome shotgun (WGS) entry which is preliminary data.</text>
</comment>
<keyword evidence="1" id="KW-1133">Transmembrane helix</keyword>
<proteinExistence type="predicted"/>
<dbReference type="EMBL" id="BMJO01000006">
    <property type="protein sequence ID" value="GGE64648.1"/>
    <property type="molecule type" value="Genomic_DNA"/>
</dbReference>
<evidence type="ECO:0000313" key="5">
    <source>
        <dbReference type="Proteomes" id="UP000622648"/>
    </source>
</evidence>
<reference evidence="2" key="4">
    <citation type="submission" date="2024-05" db="EMBL/GenBank/DDBJ databases">
        <authorList>
            <person name="Sun Q."/>
            <person name="Zhou Y."/>
        </authorList>
    </citation>
    <scope>NUCLEOTIDE SEQUENCE</scope>
    <source>
        <strain evidence="2">CGMCC 1.15644</strain>
    </source>
</reference>
<dbReference type="Proteomes" id="UP000295684">
    <property type="component" value="Unassembled WGS sequence"/>
</dbReference>
<keyword evidence="5" id="KW-1185">Reference proteome</keyword>
<gene>
    <name evidence="3" type="ORF">EV200_10690</name>
    <name evidence="2" type="ORF">GCM10011413_33880</name>
</gene>
<feature type="transmembrane region" description="Helical" evidence="1">
    <location>
        <begin position="132"/>
        <end position="153"/>
    </location>
</feature>
<accession>A0A4R2H9J9</accession>
<feature type="transmembrane region" description="Helical" evidence="1">
    <location>
        <begin position="42"/>
        <end position="62"/>
    </location>
</feature>
<name>A0A4R2H9J9_9SPHI</name>